<dbReference type="PANTHER" id="PTHR16201">
    <property type="entry name" value="SEVEN TRANSMEMBRANE PROTEIN 1-RELATED"/>
    <property type="match status" value="1"/>
</dbReference>
<protein>
    <submittedName>
        <fullName evidence="9">Uncharacterized protein</fullName>
    </submittedName>
</protein>
<keyword evidence="4 8" id="KW-0472">Membrane</keyword>
<evidence type="ECO:0000256" key="4">
    <source>
        <dbReference type="ARBA" id="ARBA00023136"/>
    </source>
</evidence>
<keyword evidence="10" id="KW-1185">Reference proteome</keyword>
<evidence type="ECO:0000256" key="1">
    <source>
        <dbReference type="ARBA" id="ARBA00004141"/>
    </source>
</evidence>
<evidence type="ECO:0000256" key="2">
    <source>
        <dbReference type="ARBA" id="ARBA00022692"/>
    </source>
</evidence>
<sequence>MSECTIPILPKISTASGVISFSTSLISLLPQLIETYQDKSVEGLSPYLLSSWLLGDLTTLLGTILTGQLKFQIILALYYTLNDLILCGEYYYYGVIHQNRLAVPGHESKSFEDRLRLTTALSRQQTATSSPGKQSPISTPPPPTPPPPPLHSSSAYKSKASWLYTLFHLSPAQALHILSKTVDGIPNSPTVPLPNPTTGTIGVLSSWIGGFLYVGGRLPQLIKNYRRKSTDGLSPFLFGCTLVSNFNYGLSVLTSCEFLTSPNKHEYLMVSLPFLIGSVGTILFDFIYFYQHYVLYYDDAKLRQLEAQLEAEVTANEITPLLH</sequence>
<dbReference type="GO" id="GO:0034490">
    <property type="term" value="P:basic amino acid transmembrane import into vacuole"/>
    <property type="evidence" value="ECO:0007669"/>
    <property type="project" value="EnsemblFungi"/>
</dbReference>
<keyword evidence="2 8" id="KW-0812">Transmembrane</keyword>
<dbReference type="InterPro" id="IPR051415">
    <property type="entry name" value="LAAT-1"/>
</dbReference>
<dbReference type="InParanoid" id="I6NDV8"/>
<feature type="compositionally biased region" description="Pro residues" evidence="7">
    <location>
        <begin position="138"/>
        <end position="150"/>
    </location>
</feature>
<evidence type="ECO:0000256" key="3">
    <source>
        <dbReference type="ARBA" id="ARBA00022989"/>
    </source>
</evidence>
<name>I6NDV8_ERECY</name>
<dbReference type="PANTHER" id="PTHR16201:SF34">
    <property type="entry name" value="LYSOSOMAL AMINO ACID TRANSPORTER 1"/>
    <property type="match status" value="1"/>
</dbReference>
<dbReference type="OMA" id="FYQHYVL"/>
<dbReference type="Gene3D" id="1.20.1280.290">
    <property type="match status" value="2"/>
</dbReference>
<evidence type="ECO:0000256" key="7">
    <source>
        <dbReference type="SAM" id="MobiDB-lite"/>
    </source>
</evidence>
<dbReference type="GO" id="GO:0000329">
    <property type="term" value="C:fungal-type vacuole membrane"/>
    <property type="evidence" value="ECO:0007669"/>
    <property type="project" value="EnsemblFungi"/>
</dbReference>
<evidence type="ECO:0000313" key="9">
    <source>
        <dbReference type="EMBL" id="AET40250.1"/>
    </source>
</evidence>
<dbReference type="SMART" id="SM00679">
    <property type="entry name" value="CTNS"/>
    <property type="match status" value="2"/>
</dbReference>
<comment type="similarity">
    <text evidence="5">Belongs to the laat-1 family.</text>
</comment>
<evidence type="ECO:0000256" key="8">
    <source>
        <dbReference type="SAM" id="Phobius"/>
    </source>
</evidence>
<dbReference type="GO" id="GO:0034488">
    <property type="term" value="P:basic amino acid transmembrane export from vacuole"/>
    <property type="evidence" value="ECO:0007669"/>
    <property type="project" value="EnsemblFungi"/>
</dbReference>
<feature type="compositionally biased region" description="Polar residues" evidence="7">
    <location>
        <begin position="122"/>
        <end position="137"/>
    </location>
</feature>
<dbReference type="KEGG" id="erc:Ecym_5507"/>
<dbReference type="GeneID" id="11470865"/>
<feature type="transmembrane region" description="Helical" evidence="8">
    <location>
        <begin position="267"/>
        <end position="290"/>
    </location>
</feature>
<organism evidence="9 10">
    <name type="scientific">Eremothecium cymbalariae (strain CBS 270.75 / DBVPG 7215 / KCTC 17166 / NRRL Y-17582)</name>
    <name type="common">Yeast</name>
    <dbReference type="NCBI Taxonomy" id="931890"/>
    <lineage>
        <taxon>Eukaryota</taxon>
        <taxon>Fungi</taxon>
        <taxon>Dikarya</taxon>
        <taxon>Ascomycota</taxon>
        <taxon>Saccharomycotina</taxon>
        <taxon>Saccharomycetes</taxon>
        <taxon>Saccharomycetales</taxon>
        <taxon>Saccharomycetaceae</taxon>
        <taxon>Eremothecium</taxon>
    </lineage>
</organism>
<dbReference type="InterPro" id="IPR006603">
    <property type="entry name" value="PQ-loop_rpt"/>
</dbReference>
<comment type="subcellular location">
    <subcellularLocation>
        <location evidence="1">Membrane</location>
        <topology evidence="1">Multi-pass membrane protein</topology>
    </subcellularLocation>
</comment>
<keyword evidence="3 8" id="KW-1133">Transmembrane helix</keyword>
<feature type="region of interest" description="Disordered" evidence="7">
    <location>
        <begin position="122"/>
        <end position="154"/>
    </location>
</feature>
<dbReference type="RefSeq" id="XP_003647067.1">
    <property type="nucleotide sequence ID" value="XM_003647019.1"/>
</dbReference>
<gene>
    <name evidence="9" type="ordered locus">Ecym_5507</name>
</gene>
<evidence type="ECO:0000256" key="6">
    <source>
        <dbReference type="ARBA" id="ARBA00050768"/>
    </source>
</evidence>
<dbReference type="EMBL" id="CP002501">
    <property type="protein sequence ID" value="AET40250.1"/>
    <property type="molecule type" value="Genomic_DNA"/>
</dbReference>
<reference evidence="9 10" key="1">
    <citation type="journal article" date="2011" name="G3 (Bethesda)">
        <title>Genome evolution in the Eremothecium clade of the Saccharomyces complex revealed by comparative genomics.</title>
        <authorList>
            <person name="Wendland J."/>
            <person name="Walther A."/>
        </authorList>
    </citation>
    <scope>NUCLEOTIDE SEQUENCE [LARGE SCALE GENOMIC DNA]</scope>
    <source>
        <strain evidence="10">CBS 270.75 / DBVPG 7215 / KCTC 17166 / NRRL Y-17582</strain>
    </source>
</reference>
<feature type="transmembrane region" description="Helical" evidence="8">
    <location>
        <begin position="197"/>
        <end position="215"/>
    </location>
</feature>
<dbReference type="Pfam" id="PF04193">
    <property type="entry name" value="PQ-loop"/>
    <property type="match status" value="2"/>
</dbReference>
<dbReference type="AlphaFoldDB" id="I6NDV8"/>
<dbReference type="HOGENOM" id="CLU_019699_3_1_1"/>
<evidence type="ECO:0000256" key="5">
    <source>
        <dbReference type="ARBA" id="ARBA00038039"/>
    </source>
</evidence>
<proteinExistence type="inferred from homology"/>
<feature type="transmembrane region" description="Helical" evidence="8">
    <location>
        <begin position="236"/>
        <end position="255"/>
    </location>
</feature>
<dbReference type="FunCoup" id="I6NDV8">
    <property type="interactions" value="10"/>
</dbReference>
<evidence type="ECO:0000313" key="10">
    <source>
        <dbReference type="Proteomes" id="UP000006790"/>
    </source>
</evidence>
<dbReference type="eggNOG" id="KOG2913">
    <property type="taxonomic scope" value="Eukaryota"/>
</dbReference>
<comment type="catalytic activity">
    <reaction evidence="6">
        <text>L-histidine(out) + L-arginine(in) = L-histidine(in) + L-arginine(out)</text>
        <dbReference type="Rhea" id="RHEA:71063"/>
        <dbReference type="ChEBI" id="CHEBI:32682"/>
        <dbReference type="ChEBI" id="CHEBI:57595"/>
    </reaction>
</comment>
<dbReference type="FunFam" id="1.20.1280.290:FF:000009">
    <property type="entry name" value="PQ loop repeat family protein"/>
    <property type="match status" value="1"/>
</dbReference>
<dbReference type="GO" id="GO:0061459">
    <property type="term" value="F:L-arginine transmembrane transporter activity"/>
    <property type="evidence" value="ECO:0007669"/>
    <property type="project" value="EnsemblFungi"/>
</dbReference>
<dbReference type="Proteomes" id="UP000006790">
    <property type="component" value="Chromosome 5"/>
</dbReference>
<accession>I6NDV8</accession>
<dbReference type="OrthoDB" id="8048523at2759"/>
<dbReference type="FunFam" id="1.20.1280.290:FF:000034">
    <property type="entry name" value="PQ loop repeat family protein"/>
    <property type="match status" value="1"/>
</dbReference>